<dbReference type="EMBL" id="JACEIO010000042">
    <property type="protein sequence ID" value="MBA4538380.1"/>
    <property type="molecule type" value="Genomic_DNA"/>
</dbReference>
<reference evidence="3 6" key="2">
    <citation type="submission" date="2020-07" db="EMBL/GenBank/DDBJ databases">
        <authorList>
            <person name="Feng H."/>
        </authorList>
    </citation>
    <scope>NUCLEOTIDE SEQUENCE [LARGE SCALE GENOMIC DNA]</scope>
    <source>
        <strain evidence="6">s-12</strain>
        <strain evidence="3">S-12</strain>
    </source>
</reference>
<accession>A0A6B3W203</accession>
<dbReference type="Proteomes" id="UP000570010">
    <property type="component" value="Unassembled WGS sequence"/>
</dbReference>
<gene>
    <name evidence="4" type="ORF">G4D64_14830</name>
    <name evidence="3" type="ORF">H1Z61_14875</name>
</gene>
<feature type="chain" id="PRO_5038247451" evidence="2">
    <location>
        <begin position="23"/>
        <end position="329"/>
    </location>
</feature>
<keyword evidence="2" id="KW-0732">Signal</keyword>
<feature type="signal peptide" evidence="2">
    <location>
        <begin position="1"/>
        <end position="22"/>
    </location>
</feature>
<feature type="compositionally biased region" description="Basic and acidic residues" evidence="1">
    <location>
        <begin position="27"/>
        <end position="56"/>
    </location>
</feature>
<evidence type="ECO:0000256" key="2">
    <source>
        <dbReference type="SAM" id="SignalP"/>
    </source>
</evidence>
<dbReference type="AlphaFoldDB" id="A0A6B3W203"/>
<feature type="region of interest" description="Disordered" evidence="1">
    <location>
        <begin position="26"/>
        <end position="59"/>
    </location>
</feature>
<organism evidence="4 5">
    <name type="scientific">Bacillus aquiflavi</name>
    <dbReference type="NCBI Taxonomy" id="2672567"/>
    <lineage>
        <taxon>Bacteria</taxon>
        <taxon>Bacillati</taxon>
        <taxon>Bacillota</taxon>
        <taxon>Bacilli</taxon>
        <taxon>Bacillales</taxon>
        <taxon>Bacillaceae</taxon>
        <taxon>Bacillus</taxon>
    </lineage>
</organism>
<keyword evidence="5" id="KW-1185">Reference proteome</keyword>
<sequence>MKKLFNVLLMLLVLVFSMTACSTTEEAEQKADEKKSQSIKMKEDQSANKEQADEKPGTIGPFWKITHNDNVVYMLGSIHVATEDFYPLHEKIETAFDQSTYLAVEADIFNMNQLQMQKELEEKAKYADGKTLQADLPADLYSQLKSELQEYGINISMLNEYETWYISMVLEGLQAQKLGYDSELGIDYHFLKKAKDDKEIIELEGVTFQLDLFDQLSPEIQKKLIEVYFAEKETAKENIEKLVTAWKSGNAEQLSQVLLESEDDSEEYKQFNEVFMDQRNKDMAVKIEEFLNSEEKGTYFVIVGAAHFVGENGIVNILQNKGFTVEEQF</sequence>
<dbReference type="EMBL" id="JAAIWN010000044">
    <property type="protein sequence ID" value="NEY82745.1"/>
    <property type="molecule type" value="Genomic_DNA"/>
</dbReference>
<dbReference type="InterPro" id="IPR002816">
    <property type="entry name" value="TraB/PrgY/GumN_fam"/>
</dbReference>
<evidence type="ECO:0000313" key="4">
    <source>
        <dbReference type="EMBL" id="NEY82745.1"/>
    </source>
</evidence>
<evidence type="ECO:0000313" key="5">
    <source>
        <dbReference type="Proteomes" id="UP000472971"/>
    </source>
</evidence>
<comment type="caution">
    <text evidence="4">The sequence shown here is derived from an EMBL/GenBank/DDBJ whole genome shotgun (WGS) entry which is preliminary data.</text>
</comment>
<evidence type="ECO:0000256" key="1">
    <source>
        <dbReference type="SAM" id="MobiDB-lite"/>
    </source>
</evidence>
<evidence type="ECO:0000313" key="6">
    <source>
        <dbReference type="Proteomes" id="UP000570010"/>
    </source>
</evidence>
<reference evidence="4 5" key="1">
    <citation type="submission" date="2020-02" db="EMBL/GenBank/DDBJ databases">
        <title>Bacillus aquiflavi sp. nov., isolated from yellow water of strong flavor Chinese baijiu in Yibin region of China.</title>
        <authorList>
            <person name="Xie J."/>
        </authorList>
    </citation>
    <scope>NUCLEOTIDE SEQUENCE [LARGE SCALE GENOMIC DNA]</scope>
    <source>
        <strain evidence="4 5">3H-10</strain>
    </source>
</reference>
<dbReference type="PANTHER" id="PTHR40590:SF1">
    <property type="entry name" value="CYTOPLASMIC PROTEIN"/>
    <property type="match status" value="1"/>
</dbReference>
<dbReference type="RefSeq" id="WP_163243144.1">
    <property type="nucleotide sequence ID" value="NZ_JAAIWN010000044.1"/>
</dbReference>
<dbReference type="InterPro" id="IPR047111">
    <property type="entry name" value="YbaP-like"/>
</dbReference>
<dbReference type="Proteomes" id="UP000472971">
    <property type="component" value="Unassembled WGS sequence"/>
</dbReference>
<dbReference type="PANTHER" id="PTHR40590">
    <property type="entry name" value="CYTOPLASMIC PROTEIN-RELATED"/>
    <property type="match status" value="1"/>
</dbReference>
<dbReference type="Pfam" id="PF01963">
    <property type="entry name" value="TraB_PrgY_gumN"/>
    <property type="match status" value="1"/>
</dbReference>
<name>A0A6B3W203_9BACI</name>
<dbReference type="CDD" id="cd14789">
    <property type="entry name" value="Tiki"/>
    <property type="match status" value="1"/>
</dbReference>
<protein>
    <submittedName>
        <fullName evidence="4">TraB/GumN family protein</fullName>
    </submittedName>
</protein>
<evidence type="ECO:0000313" key="3">
    <source>
        <dbReference type="EMBL" id="MBA4538380.1"/>
    </source>
</evidence>
<dbReference type="PROSITE" id="PS51257">
    <property type="entry name" value="PROKAR_LIPOPROTEIN"/>
    <property type="match status" value="1"/>
</dbReference>
<proteinExistence type="predicted"/>